<evidence type="ECO:0000256" key="6">
    <source>
        <dbReference type="RuleBase" id="RU362125"/>
    </source>
</evidence>
<evidence type="ECO:0000256" key="4">
    <source>
        <dbReference type="ARBA" id="ARBA00022827"/>
    </source>
</evidence>
<dbReference type="SUPFAM" id="SSF56645">
    <property type="entry name" value="Acyl-CoA dehydrogenase NM domain-like"/>
    <property type="match status" value="1"/>
</dbReference>
<dbReference type="Proteomes" id="UP000677537">
    <property type="component" value="Unassembled WGS sequence"/>
</dbReference>
<keyword evidence="5 6" id="KW-0560">Oxidoreductase</keyword>
<dbReference type="InterPro" id="IPR036250">
    <property type="entry name" value="AcylCo_DH-like_C"/>
</dbReference>
<keyword evidence="11" id="KW-1185">Reference proteome</keyword>
<dbReference type="EMBL" id="JAGIZA010000016">
    <property type="protein sequence ID" value="MBP0495330.1"/>
    <property type="molecule type" value="Genomic_DNA"/>
</dbReference>
<dbReference type="InterPro" id="IPR046373">
    <property type="entry name" value="Acyl-CoA_Oxase/DH_mid-dom_sf"/>
</dbReference>
<dbReference type="FunFam" id="1.20.140.10:FF:000001">
    <property type="entry name" value="Acyl-CoA dehydrogenase"/>
    <property type="match status" value="1"/>
</dbReference>
<dbReference type="InterPro" id="IPR006089">
    <property type="entry name" value="Acyl-CoA_DH_CS"/>
</dbReference>
<reference evidence="10" key="1">
    <citation type="submission" date="2021-03" db="EMBL/GenBank/DDBJ databases">
        <authorList>
            <person name="So Y."/>
        </authorList>
    </citation>
    <scope>NUCLEOTIDE SEQUENCE</scope>
    <source>
        <strain evidence="10">SG15</strain>
    </source>
</reference>
<feature type="domain" description="Acyl-CoA dehydrogenase/oxidase N-terminal" evidence="9">
    <location>
        <begin position="6"/>
        <end position="115"/>
    </location>
</feature>
<dbReference type="InterPro" id="IPR006091">
    <property type="entry name" value="Acyl-CoA_Oxase/DH_mid-dom"/>
</dbReference>
<dbReference type="SUPFAM" id="SSF47203">
    <property type="entry name" value="Acyl-CoA dehydrogenase C-terminal domain-like"/>
    <property type="match status" value="1"/>
</dbReference>
<dbReference type="Gene3D" id="1.10.540.10">
    <property type="entry name" value="Acyl-CoA dehydrogenase/oxidase, N-terminal domain"/>
    <property type="match status" value="1"/>
</dbReference>
<evidence type="ECO:0000313" key="10">
    <source>
        <dbReference type="EMBL" id="MBP0495330.1"/>
    </source>
</evidence>
<dbReference type="InterPro" id="IPR013786">
    <property type="entry name" value="AcylCoA_DH/ox_N"/>
</dbReference>
<dbReference type="InterPro" id="IPR037069">
    <property type="entry name" value="AcylCoA_DH/ox_N_sf"/>
</dbReference>
<dbReference type="PANTHER" id="PTHR43884:SF12">
    <property type="entry name" value="ISOVALERYL-COA DEHYDROGENASE, MITOCHONDRIAL-RELATED"/>
    <property type="match status" value="1"/>
</dbReference>
<dbReference type="GO" id="GO:0050660">
    <property type="term" value="F:flavin adenine dinucleotide binding"/>
    <property type="evidence" value="ECO:0007669"/>
    <property type="project" value="InterPro"/>
</dbReference>
<dbReference type="Pfam" id="PF02770">
    <property type="entry name" value="Acyl-CoA_dh_M"/>
    <property type="match status" value="1"/>
</dbReference>
<dbReference type="Pfam" id="PF00441">
    <property type="entry name" value="Acyl-CoA_dh_1"/>
    <property type="match status" value="1"/>
</dbReference>
<evidence type="ECO:0000256" key="3">
    <source>
        <dbReference type="ARBA" id="ARBA00022630"/>
    </source>
</evidence>
<evidence type="ECO:0000259" key="9">
    <source>
        <dbReference type="Pfam" id="PF02771"/>
    </source>
</evidence>
<dbReference type="Gene3D" id="1.20.140.10">
    <property type="entry name" value="Butyryl-CoA Dehydrogenase, subunit A, domain 3"/>
    <property type="match status" value="1"/>
</dbReference>
<dbReference type="InterPro" id="IPR009075">
    <property type="entry name" value="AcylCo_DH/oxidase_C"/>
</dbReference>
<name>A0A940N235_9PROT</name>
<keyword evidence="4 6" id="KW-0274">FAD</keyword>
<evidence type="ECO:0000256" key="5">
    <source>
        <dbReference type="ARBA" id="ARBA00023002"/>
    </source>
</evidence>
<comment type="cofactor">
    <cofactor evidence="1 6">
        <name>FAD</name>
        <dbReference type="ChEBI" id="CHEBI:57692"/>
    </cofactor>
</comment>
<evidence type="ECO:0000256" key="1">
    <source>
        <dbReference type="ARBA" id="ARBA00001974"/>
    </source>
</evidence>
<feature type="domain" description="Acyl-CoA oxidase/dehydrogenase middle" evidence="8">
    <location>
        <begin position="120"/>
        <end position="219"/>
    </location>
</feature>
<comment type="similarity">
    <text evidence="2 6">Belongs to the acyl-CoA dehydrogenase family.</text>
</comment>
<dbReference type="PANTHER" id="PTHR43884">
    <property type="entry name" value="ACYL-COA DEHYDROGENASE"/>
    <property type="match status" value="1"/>
</dbReference>
<comment type="caution">
    <text evidence="10">The sequence shown here is derived from an EMBL/GenBank/DDBJ whole genome shotgun (WGS) entry which is preliminary data.</text>
</comment>
<evidence type="ECO:0000259" key="8">
    <source>
        <dbReference type="Pfam" id="PF02770"/>
    </source>
</evidence>
<sequence>MHRFYTEDQAALRETARRFAEREVLPRAAAIDREDRFDRGLYKGMADLGLFGVALREEAGGAGMGATGACIVMEEIARCSGAVGNAFAIPVEAALFLDHHGNERHKAMIPGILAGDIIPATAVTEPDHGSDVAGLRTTAKRDADGWVLNGTKAWVTFGNVVDALMVFARSGAESGPGGGHKAISCFLLDGKAPGIHRGKNEELLGMHGLEDCMITLDGVRAPADAVVGPENGAFKMAMGNFNFSRLMMSAMALGMAQAAFEDAVAYAKTRKQFGTAIINHQAIQFMIADMSTDIAAARMLIHHAARLYDAGMPIAKEAAQAKLFTTDMAVKHVSNALQIHGGNGYSREYRVERLFRDVRLAQIYEGTNQIQRMIIARQVEKETA</sequence>
<accession>A0A940N235</accession>
<dbReference type="PROSITE" id="PS00073">
    <property type="entry name" value="ACYL_COA_DH_2"/>
    <property type="match status" value="1"/>
</dbReference>
<dbReference type="PIRSF" id="PIRSF016578">
    <property type="entry name" value="HsaA"/>
    <property type="match status" value="1"/>
</dbReference>
<feature type="domain" description="Acyl-CoA dehydrogenase/oxidase C-terminal" evidence="7">
    <location>
        <begin position="234"/>
        <end position="379"/>
    </location>
</feature>
<dbReference type="AlphaFoldDB" id="A0A940N235"/>
<proteinExistence type="inferred from homology"/>
<evidence type="ECO:0000259" key="7">
    <source>
        <dbReference type="Pfam" id="PF00441"/>
    </source>
</evidence>
<dbReference type="RefSeq" id="WP_209376125.1">
    <property type="nucleotide sequence ID" value="NZ_JAGIZA010000016.1"/>
</dbReference>
<gene>
    <name evidence="10" type="ORF">J5Y10_21270</name>
</gene>
<evidence type="ECO:0000256" key="2">
    <source>
        <dbReference type="ARBA" id="ARBA00009347"/>
    </source>
</evidence>
<organism evidence="10 11">
    <name type="scientific">Roseomonas indoligenes</name>
    <dbReference type="NCBI Taxonomy" id="2820811"/>
    <lineage>
        <taxon>Bacteria</taxon>
        <taxon>Pseudomonadati</taxon>
        <taxon>Pseudomonadota</taxon>
        <taxon>Alphaproteobacteria</taxon>
        <taxon>Acetobacterales</taxon>
        <taxon>Roseomonadaceae</taxon>
        <taxon>Roseomonas</taxon>
    </lineage>
</organism>
<dbReference type="GO" id="GO:0003995">
    <property type="term" value="F:acyl-CoA dehydrogenase activity"/>
    <property type="evidence" value="ECO:0007669"/>
    <property type="project" value="InterPro"/>
</dbReference>
<dbReference type="Pfam" id="PF02771">
    <property type="entry name" value="Acyl-CoA_dh_N"/>
    <property type="match status" value="1"/>
</dbReference>
<keyword evidence="3 6" id="KW-0285">Flavoprotein</keyword>
<dbReference type="InterPro" id="IPR009100">
    <property type="entry name" value="AcylCoA_DH/oxidase_NM_dom_sf"/>
</dbReference>
<dbReference type="Gene3D" id="2.40.110.10">
    <property type="entry name" value="Butyryl-CoA Dehydrogenase, subunit A, domain 2"/>
    <property type="match status" value="1"/>
</dbReference>
<protein>
    <submittedName>
        <fullName evidence="10">Acyl-CoA dehydrogenase family protein</fullName>
    </submittedName>
</protein>
<evidence type="ECO:0000313" key="11">
    <source>
        <dbReference type="Proteomes" id="UP000677537"/>
    </source>
</evidence>